<evidence type="ECO:0000256" key="1">
    <source>
        <dbReference type="SAM" id="MobiDB-lite"/>
    </source>
</evidence>
<reference evidence="2 3" key="1">
    <citation type="journal article" date="2013" name="BMC Genomics">
        <title>Reconstruction of the lipid metabolism for the microalga Monoraphidium neglectum from its genome sequence reveals characteristics suitable for biofuel production.</title>
        <authorList>
            <person name="Bogen C."/>
            <person name="Al-Dilaimi A."/>
            <person name="Albersmeier A."/>
            <person name="Wichmann J."/>
            <person name="Grundmann M."/>
            <person name="Rupp O."/>
            <person name="Lauersen K.J."/>
            <person name="Blifernez-Klassen O."/>
            <person name="Kalinowski J."/>
            <person name="Goesmann A."/>
            <person name="Mussgnug J.H."/>
            <person name="Kruse O."/>
        </authorList>
    </citation>
    <scope>NUCLEOTIDE SEQUENCE [LARGE SCALE GENOMIC DNA]</scope>
    <source>
        <strain evidence="2 3">SAG 48.87</strain>
    </source>
</reference>
<dbReference type="AlphaFoldDB" id="A0A0D2KLX4"/>
<accession>A0A0D2KLX4</accession>
<name>A0A0D2KLX4_9CHLO</name>
<dbReference type="EMBL" id="KK102869">
    <property type="protein sequence ID" value="KIY96728.1"/>
    <property type="molecule type" value="Genomic_DNA"/>
</dbReference>
<sequence length="163" mass="18676">MAPLLGTPRRRAPAPPPRITNTQKEIWDEDDEAREMARGIDPDTREYIYTSDTPVWDPEKGPLRARLNKTIAEEQFSDEISVVETAYWFHTPPTKGGWRTNVKVPVAKEIEGDFPEPEHTDPDEGFERAPLEYLQEGMEMDGIVTDVWLYHGAQVDFICQFDG</sequence>
<feature type="region of interest" description="Disordered" evidence="1">
    <location>
        <begin position="1"/>
        <end position="24"/>
    </location>
</feature>
<evidence type="ECO:0008006" key="4">
    <source>
        <dbReference type="Google" id="ProtNLM"/>
    </source>
</evidence>
<dbReference type="KEGG" id="mng:MNEG_11235"/>
<dbReference type="Proteomes" id="UP000054498">
    <property type="component" value="Unassembled WGS sequence"/>
</dbReference>
<gene>
    <name evidence="2" type="ORF">MNEG_11235</name>
</gene>
<dbReference type="RefSeq" id="XP_013895748.1">
    <property type="nucleotide sequence ID" value="XM_014040294.1"/>
</dbReference>
<organism evidence="2 3">
    <name type="scientific">Monoraphidium neglectum</name>
    <dbReference type="NCBI Taxonomy" id="145388"/>
    <lineage>
        <taxon>Eukaryota</taxon>
        <taxon>Viridiplantae</taxon>
        <taxon>Chlorophyta</taxon>
        <taxon>core chlorophytes</taxon>
        <taxon>Chlorophyceae</taxon>
        <taxon>CS clade</taxon>
        <taxon>Sphaeropleales</taxon>
        <taxon>Selenastraceae</taxon>
        <taxon>Monoraphidium</taxon>
    </lineage>
</organism>
<evidence type="ECO:0000313" key="3">
    <source>
        <dbReference type="Proteomes" id="UP000054498"/>
    </source>
</evidence>
<dbReference type="GeneID" id="25728477"/>
<evidence type="ECO:0000313" key="2">
    <source>
        <dbReference type="EMBL" id="KIY96728.1"/>
    </source>
</evidence>
<proteinExistence type="predicted"/>
<keyword evidence="3" id="KW-1185">Reference proteome</keyword>
<dbReference type="STRING" id="145388.A0A0D2KLX4"/>
<dbReference type="OrthoDB" id="514964at2759"/>
<protein>
    <recommendedName>
        <fullName evidence="4">S1 motif domain-containing protein</fullName>
    </recommendedName>
</protein>